<sequence length="372" mass="40961">MGQNVIRLLLERGHEVIVLVRPKNGEDPKGRIRKILPGHERLSVLVGNILDPFAGVSAGDIARLCGTVDALVHGAASIKFVETPDRLIERTNIEGTKNVLNLASALRVPRLYYISTAYVCGNASYFSEQDQPLGPHIHRNPYERSKAIAETLVRQSGIPYAVLRPSIVTGDFVTGYTVDFNGLTGWFESLFRMGVKIRNEWGQNPRKLLDAGISVDREGIITLPITINATAIGPLNLVPRDWVGNTIVGLLEIPPSNTTFHVTHSNPPSVKYVIDEGLKHLGIRGIKLGPGNNLPPNRLSAMQRTIRTQLAQFDPYTSKDVEEFSDTNTRKALGSDWVPPPSITSDYLGRALSYAVSRNFGRERETVEAGRT</sequence>
<dbReference type="PANTHER" id="PTHR43245">
    <property type="entry name" value="BIFUNCTIONAL POLYMYXIN RESISTANCE PROTEIN ARNA"/>
    <property type="match status" value="1"/>
</dbReference>
<dbReference type="InterPro" id="IPR050177">
    <property type="entry name" value="Lipid_A_modif_metabolic_enz"/>
</dbReference>
<dbReference type="AlphaFoldDB" id="A0A1G2R8Y7"/>
<comment type="caution">
    <text evidence="2">The sequence shown here is derived from an EMBL/GenBank/DDBJ whole genome shotgun (WGS) entry which is preliminary data.</text>
</comment>
<protein>
    <recommendedName>
        <fullName evidence="1">Thioester reductase (TE) domain-containing protein</fullName>
    </recommendedName>
</protein>
<proteinExistence type="predicted"/>
<gene>
    <name evidence="2" type="ORF">A3J68_02090</name>
</gene>
<dbReference type="EMBL" id="MHTY01000023">
    <property type="protein sequence ID" value="OHA68571.1"/>
    <property type="molecule type" value="Genomic_DNA"/>
</dbReference>
<dbReference type="InterPro" id="IPR036291">
    <property type="entry name" value="NAD(P)-bd_dom_sf"/>
</dbReference>
<dbReference type="SUPFAM" id="SSF51735">
    <property type="entry name" value="NAD(P)-binding Rossmann-fold domains"/>
    <property type="match status" value="1"/>
</dbReference>
<evidence type="ECO:0000313" key="3">
    <source>
        <dbReference type="Proteomes" id="UP000178529"/>
    </source>
</evidence>
<organism evidence="2 3">
    <name type="scientific">Candidatus Wildermuthbacteria bacterium RIFCSPHIGHO2_02_FULL_48_16</name>
    <dbReference type="NCBI Taxonomy" id="1802453"/>
    <lineage>
        <taxon>Bacteria</taxon>
        <taxon>Candidatus Wildermuthiibacteriota</taxon>
    </lineage>
</organism>
<accession>A0A1G2R8Y7</accession>
<evidence type="ECO:0000313" key="2">
    <source>
        <dbReference type="EMBL" id="OHA68571.1"/>
    </source>
</evidence>
<dbReference type="Pfam" id="PF07993">
    <property type="entry name" value="NAD_binding_4"/>
    <property type="match status" value="1"/>
</dbReference>
<dbReference type="Gene3D" id="3.40.50.720">
    <property type="entry name" value="NAD(P)-binding Rossmann-like Domain"/>
    <property type="match status" value="1"/>
</dbReference>
<name>A0A1G2R8Y7_9BACT</name>
<dbReference type="InterPro" id="IPR013120">
    <property type="entry name" value="FAR_NAD-bd"/>
</dbReference>
<reference evidence="2 3" key="1">
    <citation type="journal article" date="2016" name="Nat. Commun.">
        <title>Thousands of microbial genomes shed light on interconnected biogeochemical processes in an aquifer system.</title>
        <authorList>
            <person name="Anantharaman K."/>
            <person name="Brown C.T."/>
            <person name="Hug L.A."/>
            <person name="Sharon I."/>
            <person name="Castelle C.J."/>
            <person name="Probst A.J."/>
            <person name="Thomas B.C."/>
            <person name="Singh A."/>
            <person name="Wilkins M.J."/>
            <person name="Karaoz U."/>
            <person name="Brodie E.L."/>
            <person name="Williams K.H."/>
            <person name="Hubbard S.S."/>
            <person name="Banfield J.F."/>
        </authorList>
    </citation>
    <scope>NUCLEOTIDE SEQUENCE [LARGE SCALE GENOMIC DNA]</scope>
</reference>
<feature type="domain" description="Thioester reductase (TE)" evidence="1">
    <location>
        <begin position="1"/>
        <end position="195"/>
    </location>
</feature>
<evidence type="ECO:0000259" key="1">
    <source>
        <dbReference type="Pfam" id="PF07993"/>
    </source>
</evidence>
<dbReference type="PANTHER" id="PTHR43245:SF51">
    <property type="entry name" value="SHORT CHAIN DEHYDROGENASE_REDUCTASE FAMILY 42E, MEMBER 2"/>
    <property type="match status" value="1"/>
</dbReference>
<dbReference type="Proteomes" id="UP000178529">
    <property type="component" value="Unassembled WGS sequence"/>
</dbReference>